<dbReference type="SUPFAM" id="SSF100897">
    <property type="entry name" value="Plant proteinase inhibitors"/>
    <property type="match status" value="1"/>
</dbReference>
<dbReference type="PANTHER" id="PTHR33832">
    <property type="entry name" value="SERINE-TYPE ENDOPEPTIDASE INHIBITOR"/>
    <property type="match status" value="1"/>
</dbReference>
<evidence type="ECO:0000256" key="5">
    <source>
        <dbReference type="SAM" id="MobiDB-lite"/>
    </source>
</evidence>
<evidence type="ECO:0000256" key="6">
    <source>
        <dbReference type="SAM" id="SignalP"/>
    </source>
</evidence>
<reference evidence="8" key="1">
    <citation type="submission" date="2024-07" db="EMBL/GenBank/DDBJ databases">
        <title>Two chromosome-level genome assemblies of Korean endemic species Abeliophyllum distichum and Forsythia ovata (Oleaceae).</title>
        <authorList>
            <person name="Jang H."/>
        </authorList>
    </citation>
    <scope>NUCLEOTIDE SEQUENCE [LARGE SCALE GENOMIC DNA]</scope>
</reference>
<dbReference type="Gene3D" id="3.30.60.30">
    <property type="match status" value="1"/>
</dbReference>
<feature type="chain" id="PRO_5044747340" evidence="6">
    <location>
        <begin position="30"/>
        <end position="168"/>
    </location>
</feature>
<dbReference type="Proteomes" id="UP001604277">
    <property type="component" value="Unassembled WGS sequence"/>
</dbReference>
<evidence type="ECO:0000256" key="3">
    <source>
        <dbReference type="ARBA" id="ARBA00022900"/>
    </source>
</evidence>
<feature type="compositionally biased region" description="Pro residues" evidence="5">
    <location>
        <begin position="120"/>
        <end position="133"/>
    </location>
</feature>
<keyword evidence="4" id="KW-1015">Disulfide bond</keyword>
<feature type="region of interest" description="Disordered" evidence="5">
    <location>
        <begin position="116"/>
        <end position="135"/>
    </location>
</feature>
<sequence>MANSKVGIFTLLLICGLFFLGSNVQYAEAQRKVCPQVCLKVGYMTCPRSGGRRLRPGCTNCCKLKKATSHRESSTTSHLESSATSRRCESSPSAVASLSHNRARFSATSRARFSATVTASPPPPVTSSPPPPVAAVSHRLQPQQLEISLNYVLIAKELEIAYLVALSS</sequence>
<protein>
    <submittedName>
        <fullName evidence="7">Proteinase inhibitor type-2</fullName>
    </submittedName>
</protein>
<keyword evidence="8" id="KW-1185">Reference proteome</keyword>
<evidence type="ECO:0000256" key="2">
    <source>
        <dbReference type="ARBA" id="ARBA00022690"/>
    </source>
</evidence>
<keyword evidence="2" id="KW-0646">Protease inhibitor</keyword>
<evidence type="ECO:0000313" key="7">
    <source>
        <dbReference type="EMBL" id="KAL2520163.1"/>
    </source>
</evidence>
<comment type="caution">
    <text evidence="7">The sequence shown here is derived from an EMBL/GenBank/DDBJ whole genome shotgun (WGS) entry which is preliminary data.</text>
</comment>
<accession>A0ABD1U5Y1</accession>
<gene>
    <name evidence="7" type="ORF">Fot_24086</name>
</gene>
<keyword evidence="6" id="KW-0732">Signal</keyword>
<dbReference type="PANTHER" id="PTHR33832:SF15">
    <property type="entry name" value="SERINE-TYPE ENDOPEPTIDASE INHIBITOR"/>
    <property type="match status" value="1"/>
</dbReference>
<dbReference type="Pfam" id="PF02428">
    <property type="entry name" value="Prot_inhib_II"/>
    <property type="match status" value="1"/>
</dbReference>
<comment type="similarity">
    <text evidence="1">Belongs to the protease inhibitor I20 (potato type II proteinase inhibitor) family.</text>
</comment>
<dbReference type="AlphaFoldDB" id="A0ABD1U5Y1"/>
<dbReference type="InterPro" id="IPR051391">
    <property type="entry name" value="Protease_inhibitor_I20"/>
</dbReference>
<proteinExistence type="inferred from homology"/>
<feature type="signal peptide" evidence="6">
    <location>
        <begin position="1"/>
        <end position="29"/>
    </location>
</feature>
<evidence type="ECO:0000313" key="8">
    <source>
        <dbReference type="Proteomes" id="UP001604277"/>
    </source>
</evidence>
<evidence type="ECO:0000256" key="1">
    <source>
        <dbReference type="ARBA" id="ARBA00007766"/>
    </source>
</evidence>
<name>A0ABD1U5Y1_9LAMI</name>
<dbReference type="GO" id="GO:0004867">
    <property type="term" value="F:serine-type endopeptidase inhibitor activity"/>
    <property type="evidence" value="ECO:0007669"/>
    <property type="project" value="UniProtKB-KW"/>
</dbReference>
<dbReference type="EMBL" id="JBFOLJ010000007">
    <property type="protein sequence ID" value="KAL2520163.1"/>
    <property type="molecule type" value="Genomic_DNA"/>
</dbReference>
<dbReference type="InterPro" id="IPR003465">
    <property type="entry name" value="Prot_inh_I20"/>
</dbReference>
<evidence type="ECO:0000256" key="4">
    <source>
        <dbReference type="ARBA" id="ARBA00023157"/>
    </source>
</evidence>
<organism evidence="7 8">
    <name type="scientific">Forsythia ovata</name>
    <dbReference type="NCBI Taxonomy" id="205694"/>
    <lineage>
        <taxon>Eukaryota</taxon>
        <taxon>Viridiplantae</taxon>
        <taxon>Streptophyta</taxon>
        <taxon>Embryophyta</taxon>
        <taxon>Tracheophyta</taxon>
        <taxon>Spermatophyta</taxon>
        <taxon>Magnoliopsida</taxon>
        <taxon>eudicotyledons</taxon>
        <taxon>Gunneridae</taxon>
        <taxon>Pentapetalae</taxon>
        <taxon>asterids</taxon>
        <taxon>lamiids</taxon>
        <taxon>Lamiales</taxon>
        <taxon>Oleaceae</taxon>
        <taxon>Forsythieae</taxon>
        <taxon>Forsythia</taxon>
    </lineage>
</organism>
<keyword evidence="3" id="KW-0722">Serine protease inhibitor</keyword>